<accession>A0A9D1M6U3</accession>
<dbReference type="Pfam" id="PF01212">
    <property type="entry name" value="Beta_elim_lyase"/>
    <property type="match status" value="1"/>
</dbReference>
<dbReference type="Proteomes" id="UP000824112">
    <property type="component" value="Unassembled WGS sequence"/>
</dbReference>
<sequence>MRSFASDNNSGVHPDVMDAIVKANVDHAVGYGDDPYTSEAQTYIRSVFGDGADAVFVFNGTGANVVALRACTQPFQAILAAETAHIAVDECGAPVLQTGCPIKEIVTRDGKLTPELIRPRLTGFGDVHHSQPKVVYLAQCTELGTVYTVDEIKRIADLIHRYGLYLHMDGARLANAAVALGCSLKEITADAGVDILSFGGTKNGMMIGESVISFRKELSENLGYFRKQSCQLYSKMRYVSCQFTAYLQNDLWRRNAAHANAMAQRLKEGIEQIAPVEFTQPVDANILLLRLPEKMIPLLQKDYHFYVWNDANNEIRLVTSFDTTQNDIDCFLSDFERIYKAL</sequence>
<dbReference type="EMBL" id="DVNA01000060">
    <property type="protein sequence ID" value="HIU54704.1"/>
    <property type="molecule type" value="Genomic_DNA"/>
</dbReference>
<dbReference type="AlphaFoldDB" id="A0A9D1M6U3"/>
<evidence type="ECO:0000259" key="4">
    <source>
        <dbReference type="Pfam" id="PF01212"/>
    </source>
</evidence>
<organism evidence="5 6">
    <name type="scientific">Candidatus Gallibacteroides avistercoris</name>
    <dbReference type="NCBI Taxonomy" id="2840833"/>
    <lineage>
        <taxon>Bacteria</taxon>
        <taxon>Pseudomonadati</taxon>
        <taxon>Bacteroidota</taxon>
        <taxon>Bacteroidia</taxon>
        <taxon>Bacteroidales</taxon>
        <taxon>Bacteroidaceae</taxon>
        <taxon>Bacteroidaceae incertae sedis</taxon>
        <taxon>Candidatus Gallibacteroides</taxon>
    </lineage>
</organism>
<dbReference type="InterPro" id="IPR015422">
    <property type="entry name" value="PyrdxlP-dep_Trfase_small"/>
</dbReference>
<dbReference type="InterPro" id="IPR015421">
    <property type="entry name" value="PyrdxlP-dep_Trfase_major"/>
</dbReference>
<dbReference type="SUPFAM" id="SSF53383">
    <property type="entry name" value="PLP-dependent transferases"/>
    <property type="match status" value="1"/>
</dbReference>
<dbReference type="InterPro" id="IPR001597">
    <property type="entry name" value="ArAA_b-elim_lyase/Thr_aldolase"/>
</dbReference>
<dbReference type="InterPro" id="IPR015424">
    <property type="entry name" value="PyrdxlP-dep_Trfase"/>
</dbReference>
<evidence type="ECO:0000256" key="2">
    <source>
        <dbReference type="ARBA" id="ARBA00006966"/>
    </source>
</evidence>
<name>A0A9D1M6U3_9BACT</name>
<reference evidence="5" key="2">
    <citation type="journal article" date="2021" name="PeerJ">
        <title>Extensive microbial diversity within the chicken gut microbiome revealed by metagenomics and culture.</title>
        <authorList>
            <person name="Gilroy R."/>
            <person name="Ravi A."/>
            <person name="Getino M."/>
            <person name="Pursley I."/>
            <person name="Horton D.L."/>
            <person name="Alikhan N.F."/>
            <person name="Baker D."/>
            <person name="Gharbi K."/>
            <person name="Hall N."/>
            <person name="Watson M."/>
            <person name="Adriaenssens E.M."/>
            <person name="Foster-Nyarko E."/>
            <person name="Jarju S."/>
            <person name="Secka A."/>
            <person name="Antonio M."/>
            <person name="Oren A."/>
            <person name="Chaudhuri R.R."/>
            <person name="La Ragione R."/>
            <person name="Hildebrand F."/>
            <person name="Pallen M.J."/>
        </authorList>
    </citation>
    <scope>NUCLEOTIDE SEQUENCE</scope>
    <source>
        <strain evidence="5">CHK158-818</strain>
    </source>
</reference>
<dbReference type="CDD" id="cd06502">
    <property type="entry name" value="TA_like"/>
    <property type="match status" value="1"/>
</dbReference>
<comment type="similarity">
    <text evidence="2">Belongs to the threonine aldolase family.</text>
</comment>
<comment type="caution">
    <text evidence="5">The sequence shown here is derived from an EMBL/GenBank/DDBJ whole genome shotgun (WGS) entry which is preliminary data.</text>
</comment>
<evidence type="ECO:0000256" key="1">
    <source>
        <dbReference type="ARBA" id="ARBA00001933"/>
    </source>
</evidence>
<evidence type="ECO:0000313" key="6">
    <source>
        <dbReference type="Proteomes" id="UP000824112"/>
    </source>
</evidence>
<feature type="domain" description="Aromatic amino acid beta-eliminating lyase/threonine aldolase" evidence="4">
    <location>
        <begin position="4"/>
        <end position="286"/>
    </location>
</feature>
<reference evidence="5" key="1">
    <citation type="submission" date="2020-10" db="EMBL/GenBank/DDBJ databases">
        <authorList>
            <person name="Gilroy R."/>
        </authorList>
    </citation>
    <scope>NUCLEOTIDE SEQUENCE</scope>
    <source>
        <strain evidence="5">CHK158-818</strain>
    </source>
</reference>
<evidence type="ECO:0000256" key="3">
    <source>
        <dbReference type="ARBA" id="ARBA00022898"/>
    </source>
</evidence>
<dbReference type="Gene3D" id="3.90.1150.10">
    <property type="entry name" value="Aspartate Aminotransferase, domain 1"/>
    <property type="match status" value="1"/>
</dbReference>
<keyword evidence="3" id="KW-0663">Pyridoxal phosphate</keyword>
<dbReference type="PANTHER" id="PTHR48097">
    <property type="entry name" value="L-THREONINE ALDOLASE-RELATED"/>
    <property type="match status" value="1"/>
</dbReference>
<dbReference type="Gene3D" id="3.40.640.10">
    <property type="entry name" value="Type I PLP-dependent aspartate aminotransferase-like (Major domain)"/>
    <property type="match status" value="1"/>
</dbReference>
<comment type="cofactor">
    <cofactor evidence="1">
        <name>pyridoxal 5'-phosphate</name>
        <dbReference type="ChEBI" id="CHEBI:597326"/>
    </cofactor>
</comment>
<dbReference type="GO" id="GO:0016829">
    <property type="term" value="F:lyase activity"/>
    <property type="evidence" value="ECO:0007669"/>
    <property type="project" value="InterPro"/>
</dbReference>
<gene>
    <name evidence="5" type="ORF">IAB03_02720</name>
</gene>
<dbReference type="GO" id="GO:0006520">
    <property type="term" value="P:amino acid metabolic process"/>
    <property type="evidence" value="ECO:0007669"/>
    <property type="project" value="InterPro"/>
</dbReference>
<dbReference type="PANTHER" id="PTHR48097:SF5">
    <property type="entry name" value="LOW SPECIFICITY L-THREONINE ALDOLASE"/>
    <property type="match status" value="1"/>
</dbReference>
<protein>
    <submittedName>
        <fullName evidence="5">Low specificity L-threonine aldolase</fullName>
    </submittedName>
</protein>
<evidence type="ECO:0000313" key="5">
    <source>
        <dbReference type="EMBL" id="HIU54704.1"/>
    </source>
</evidence>
<proteinExistence type="inferred from homology"/>